<feature type="transmembrane region" description="Helical" evidence="1">
    <location>
        <begin position="126"/>
        <end position="148"/>
    </location>
</feature>
<sequence length="333" mass="36696">MEEQVLRAGEAVLIRRKQSRKRRENAVSNGKETSRNTNWFQTMLSFPPAAPLTSLQKFTAWSAFVMYLIPGLAGGVFPQILNFLFFNMEGSGRDLDYMRICCMALAQIGFWYIVNGRSCPRVEGNGAILGTVPERVFFISGALIWMYLQSLIPFSFAIAVTVLDSTLAIVTFIIWYQNTPGASLLQCLKEIVAVMLPVPFTPMRNLSSSCSQITGYGKLAVSLIFTFRTDIAQDVLGEAPCGEFSKGLISVYFMTNTAIGWLEVIGSGNGNDASPIAAVFYRLAWNVPMFTVMYYFGRIEQGFAAAVVVMEAIAGVIVTMCLGKDDLSSKKTN</sequence>
<keyword evidence="1" id="KW-0472">Membrane</keyword>
<proteinExistence type="predicted"/>
<evidence type="ECO:0000313" key="2">
    <source>
        <dbReference type="EMBL" id="KAK2563725.1"/>
    </source>
</evidence>
<evidence type="ECO:0000313" key="3">
    <source>
        <dbReference type="Proteomes" id="UP001249851"/>
    </source>
</evidence>
<feature type="transmembrane region" description="Helical" evidence="1">
    <location>
        <begin position="303"/>
        <end position="323"/>
    </location>
</feature>
<feature type="transmembrane region" description="Helical" evidence="1">
    <location>
        <begin position="97"/>
        <end position="114"/>
    </location>
</feature>
<dbReference type="Proteomes" id="UP001249851">
    <property type="component" value="Unassembled WGS sequence"/>
</dbReference>
<keyword evidence="1" id="KW-1133">Transmembrane helix</keyword>
<reference evidence="2" key="2">
    <citation type="journal article" date="2023" name="Science">
        <title>Genomic signatures of disease resistance in endangered staghorn corals.</title>
        <authorList>
            <person name="Vollmer S.V."/>
            <person name="Selwyn J.D."/>
            <person name="Despard B.A."/>
            <person name="Roesel C.L."/>
        </authorList>
    </citation>
    <scope>NUCLEOTIDE SEQUENCE</scope>
    <source>
        <strain evidence="2">K2</strain>
    </source>
</reference>
<gene>
    <name evidence="2" type="ORF">P5673_012710</name>
</gene>
<feature type="transmembrane region" description="Helical" evidence="1">
    <location>
        <begin position="154"/>
        <end position="176"/>
    </location>
</feature>
<dbReference type="EMBL" id="JARQWQ010000024">
    <property type="protein sequence ID" value="KAK2563725.1"/>
    <property type="molecule type" value="Genomic_DNA"/>
</dbReference>
<protein>
    <submittedName>
        <fullName evidence="2">Uncharacterized protein</fullName>
    </submittedName>
</protein>
<keyword evidence="3" id="KW-1185">Reference proteome</keyword>
<keyword evidence="1" id="KW-0812">Transmembrane</keyword>
<comment type="caution">
    <text evidence="2">The sequence shown here is derived from an EMBL/GenBank/DDBJ whole genome shotgun (WGS) entry which is preliminary data.</text>
</comment>
<name>A0AAD9QMK3_ACRCE</name>
<evidence type="ECO:0000256" key="1">
    <source>
        <dbReference type="SAM" id="Phobius"/>
    </source>
</evidence>
<feature type="transmembrane region" description="Helical" evidence="1">
    <location>
        <begin position="279"/>
        <end position="297"/>
    </location>
</feature>
<accession>A0AAD9QMK3</accession>
<dbReference type="AlphaFoldDB" id="A0AAD9QMK3"/>
<feature type="transmembrane region" description="Helical" evidence="1">
    <location>
        <begin position="64"/>
        <end position="85"/>
    </location>
</feature>
<organism evidence="2 3">
    <name type="scientific">Acropora cervicornis</name>
    <name type="common">Staghorn coral</name>
    <dbReference type="NCBI Taxonomy" id="6130"/>
    <lineage>
        <taxon>Eukaryota</taxon>
        <taxon>Metazoa</taxon>
        <taxon>Cnidaria</taxon>
        <taxon>Anthozoa</taxon>
        <taxon>Hexacorallia</taxon>
        <taxon>Scleractinia</taxon>
        <taxon>Astrocoeniina</taxon>
        <taxon>Acroporidae</taxon>
        <taxon>Acropora</taxon>
    </lineage>
</organism>
<reference evidence="2" key="1">
    <citation type="journal article" date="2023" name="G3 (Bethesda)">
        <title>Whole genome assembly and annotation of the endangered Caribbean coral Acropora cervicornis.</title>
        <authorList>
            <person name="Selwyn J.D."/>
            <person name="Vollmer S.V."/>
        </authorList>
    </citation>
    <scope>NUCLEOTIDE SEQUENCE</scope>
    <source>
        <strain evidence="2">K2</strain>
    </source>
</reference>